<dbReference type="GeneID" id="94429488"/>
<feature type="region of interest" description="Disordered" evidence="2">
    <location>
        <begin position="266"/>
        <end position="285"/>
    </location>
</feature>
<dbReference type="AlphaFoldDB" id="A0A2C6KHS8"/>
<name>A0A2C6KHS8_9APIC</name>
<evidence type="ECO:0000313" key="6">
    <source>
        <dbReference type="Proteomes" id="UP000221165"/>
    </source>
</evidence>
<feature type="domain" description="PH" evidence="4">
    <location>
        <begin position="78"/>
        <end position="332"/>
    </location>
</feature>
<dbReference type="PROSITE" id="PS50003">
    <property type="entry name" value="PH_DOMAIN"/>
    <property type="match status" value="1"/>
</dbReference>
<evidence type="ECO:0000256" key="2">
    <source>
        <dbReference type="SAM" id="MobiDB-lite"/>
    </source>
</evidence>
<dbReference type="OrthoDB" id="332198at2759"/>
<feature type="signal peptide" evidence="3">
    <location>
        <begin position="1"/>
        <end position="20"/>
    </location>
</feature>
<comment type="caution">
    <text evidence="5">The sequence shown here is derived from an EMBL/GenBank/DDBJ whole genome shotgun (WGS) entry which is preliminary data.</text>
</comment>
<proteinExistence type="predicted"/>
<keyword evidence="6" id="KW-1185">Reference proteome</keyword>
<evidence type="ECO:0000313" key="5">
    <source>
        <dbReference type="EMBL" id="PHJ20050.1"/>
    </source>
</evidence>
<dbReference type="VEuPathDB" id="ToxoDB:CSUI_006112"/>
<evidence type="ECO:0000256" key="3">
    <source>
        <dbReference type="SAM" id="SignalP"/>
    </source>
</evidence>
<dbReference type="SUPFAM" id="SSF50729">
    <property type="entry name" value="PH domain-like"/>
    <property type="match status" value="1"/>
</dbReference>
<organism evidence="5 6">
    <name type="scientific">Cystoisospora suis</name>
    <dbReference type="NCBI Taxonomy" id="483139"/>
    <lineage>
        <taxon>Eukaryota</taxon>
        <taxon>Sar</taxon>
        <taxon>Alveolata</taxon>
        <taxon>Apicomplexa</taxon>
        <taxon>Conoidasida</taxon>
        <taxon>Coccidia</taxon>
        <taxon>Eucoccidiorida</taxon>
        <taxon>Eimeriorina</taxon>
        <taxon>Sarcocystidae</taxon>
        <taxon>Cystoisospora</taxon>
    </lineage>
</organism>
<dbReference type="InterPro" id="IPR001849">
    <property type="entry name" value="PH_domain"/>
</dbReference>
<dbReference type="Proteomes" id="UP000221165">
    <property type="component" value="Unassembled WGS sequence"/>
</dbReference>
<feature type="chain" id="PRO_5013152245" description="PH domain-containing protein" evidence="3">
    <location>
        <begin position="21"/>
        <end position="486"/>
    </location>
</feature>
<protein>
    <recommendedName>
        <fullName evidence="4">PH domain-containing protein</fullName>
    </recommendedName>
</protein>
<dbReference type="EMBL" id="MIGC01003043">
    <property type="protein sequence ID" value="PHJ20050.1"/>
    <property type="molecule type" value="Genomic_DNA"/>
</dbReference>
<evidence type="ECO:0000259" key="4">
    <source>
        <dbReference type="PROSITE" id="PS50003"/>
    </source>
</evidence>
<keyword evidence="1" id="KW-0175">Coiled coil</keyword>
<gene>
    <name evidence="5" type="ORF">CSUI_006112</name>
</gene>
<reference evidence="5 6" key="1">
    <citation type="journal article" date="2017" name="Int. J. Parasitol.">
        <title>The genome of the protozoan parasite Cystoisospora suis and a reverse vaccinology approach to identify vaccine candidates.</title>
        <authorList>
            <person name="Palmieri N."/>
            <person name="Shrestha A."/>
            <person name="Ruttkowski B."/>
            <person name="Beck T."/>
            <person name="Vogl C."/>
            <person name="Tomley F."/>
            <person name="Blake D.P."/>
            <person name="Joachim A."/>
        </authorList>
    </citation>
    <scope>NUCLEOTIDE SEQUENCE [LARGE SCALE GENOMIC DNA]</scope>
    <source>
        <strain evidence="5 6">Wien I</strain>
    </source>
</reference>
<keyword evidence="3" id="KW-0732">Signal</keyword>
<feature type="compositionally biased region" description="Basic and acidic residues" evidence="2">
    <location>
        <begin position="268"/>
        <end position="285"/>
    </location>
</feature>
<accession>A0A2C6KHS8</accession>
<dbReference type="RefSeq" id="XP_067921741.1">
    <property type="nucleotide sequence ID" value="XM_068066277.1"/>
</dbReference>
<feature type="coiled-coil region" evidence="1">
    <location>
        <begin position="389"/>
        <end position="423"/>
    </location>
</feature>
<dbReference type="SMART" id="SM00233">
    <property type="entry name" value="PH"/>
    <property type="match status" value="1"/>
</dbReference>
<evidence type="ECO:0000256" key="1">
    <source>
        <dbReference type="SAM" id="Coils"/>
    </source>
</evidence>
<sequence>MQLHTHQFLSFLLTAGSATSRDDDESWPPLLFECDADGGGASTQGLDEGNPVSVDPLSHHQKACVSSTDASRRLAANTVLRRGFLHQFFPLFESKKRRFAVLKSNCLFLFLPSELPEDVWLTEHQERLKKCRCLREVIGSFTKDNKHKQKLASLFTPAREEFRVKSDDHRKKFLTKANKDKDGVLGRGEEEEDRIGDGVEVLFLENVVIRPVKRRVFAGRFTDTAYGEARPGGAHDDWLGGVETDEDVEDGDREDVRVGSWCAGARKGGREESKKGMAEERNKRSSGDELAEYGISLHFPACFEENENKFLFFAPTRQSRDAWLRALKRSSNLSGQIASLVQEAAESRFAASRYWTRCRALRYEAQRWRSQVACNAEDEQLRKCNAAEHDKLCERVVMLEDLLDVLESQLVQVEEQKAQGSQTARDLAALQEVLLAEAEKVDENSTRSVYSALRLDVCIHSGVSLLSYGDGPPCSDSSRCLFCVTL</sequence>